<comment type="similarity">
    <text evidence="1">Belongs to the citrate synthase family.</text>
</comment>
<proteinExistence type="inferred from homology"/>
<feature type="non-terminal residue" evidence="3">
    <location>
        <position position="1"/>
    </location>
</feature>
<gene>
    <name evidence="3" type="ORF">METZ01_LOCUS358441</name>
</gene>
<dbReference type="GO" id="GO:0006099">
    <property type="term" value="P:tricarboxylic acid cycle"/>
    <property type="evidence" value="ECO:0007669"/>
    <property type="project" value="TreeGrafter"/>
</dbReference>
<dbReference type="InterPro" id="IPR002020">
    <property type="entry name" value="Citrate_synthase"/>
</dbReference>
<protein>
    <submittedName>
        <fullName evidence="3">Uncharacterized protein</fullName>
    </submittedName>
</protein>
<accession>A0A382S8Q8</accession>
<dbReference type="GO" id="GO:0005975">
    <property type="term" value="P:carbohydrate metabolic process"/>
    <property type="evidence" value="ECO:0007669"/>
    <property type="project" value="TreeGrafter"/>
</dbReference>
<dbReference type="SUPFAM" id="SSF48256">
    <property type="entry name" value="Citrate synthase"/>
    <property type="match status" value="1"/>
</dbReference>
<dbReference type="InterPro" id="IPR016142">
    <property type="entry name" value="Citrate_synth-like_lrg_a-sub"/>
</dbReference>
<sequence length="277" mass="30858">VIALGALDQKSSDFSVNNLRIIAARLAARMPTVVAAFHRARQGLDYLPPRDDLSHAANFLWMLLGKEPSELEARVFDVAMTLHAEHEMNASTFSAIVTASTQSDMYSAIASAIGTLKGPLHGGANTAVYELLMKIGDEASIKPYIDELLDRKERVMGIGHRIYRTTDPRAVILEALGEEVAEESEERFYFDLSRKLRDYLGERLAGRPLYPNVDFFSASVYNMLGIPSDLYTAIFAMARSVGWTAHLIEQYANNRLVRPNAVYVGEESKDFIPISQR</sequence>
<dbReference type="InterPro" id="IPR036969">
    <property type="entry name" value="Citrate_synthase_sf"/>
</dbReference>
<dbReference type="Gene3D" id="1.10.580.10">
    <property type="entry name" value="Citrate Synthase, domain 1"/>
    <property type="match status" value="2"/>
</dbReference>
<dbReference type="GO" id="GO:0005829">
    <property type="term" value="C:cytosol"/>
    <property type="evidence" value="ECO:0007669"/>
    <property type="project" value="TreeGrafter"/>
</dbReference>
<evidence type="ECO:0000256" key="2">
    <source>
        <dbReference type="ARBA" id="ARBA00022679"/>
    </source>
</evidence>
<evidence type="ECO:0000256" key="1">
    <source>
        <dbReference type="ARBA" id="ARBA00010566"/>
    </source>
</evidence>
<dbReference type="Pfam" id="PF00285">
    <property type="entry name" value="Citrate_synt"/>
    <property type="match status" value="1"/>
</dbReference>
<dbReference type="EMBL" id="UINC01126845">
    <property type="protein sequence ID" value="SVD05587.1"/>
    <property type="molecule type" value="Genomic_DNA"/>
</dbReference>
<evidence type="ECO:0000313" key="3">
    <source>
        <dbReference type="EMBL" id="SVD05587.1"/>
    </source>
</evidence>
<dbReference type="PANTHER" id="PTHR11739">
    <property type="entry name" value="CITRATE SYNTHASE"/>
    <property type="match status" value="1"/>
</dbReference>
<dbReference type="GO" id="GO:0046912">
    <property type="term" value="F:acyltransferase activity, acyl groups converted into alkyl on transfer"/>
    <property type="evidence" value="ECO:0007669"/>
    <property type="project" value="InterPro"/>
</dbReference>
<reference evidence="3" key="1">
    <citation type="submission" date="2018-05" db="EMBL/GenBank/DDBJ databases">
        <authorList>
            <person name="Lanie J.A."/>
            <person name="Ng W.-L."/>
            <person name="Kazmierczak K.M."/>
            <person name="Andrzejewski T.M."/>
            <person name="Davidsen T.M."/>
            <person name="Wayne K.J."/>
            <person name="Tettelin H."/>
            <person name="Glass J.I."/>
            <person name="Rusch D."/>
            <person name="Podicherti R."/>
            <person name="Tsui H.-C.T."/>
            <person name="Winkler M.E."/>
        </authorList>
    </citation>
    <scope>NUCLEOTIDE SEQUENCE</scope>
</reference>
<keyword evidence="2" id="KW-0808">Transferase</keyword>
<dbReference type="PANTHER" id="PTHR11739:SF4">
    <property type="entry name" value="CITRATE SYNTHASE, PEROXISOMAL"/>
    <property type="match status" value="1"/>
</dbReference>
<name>A0A382S8Q8_9ZZZZ</name>
<dbReference type="PRINTS" id="PR00143">
    <property type="entry name" value="CITRTSNTHASE"/>
</dbReference>
<dbReference type="AlphaFoldDB" id="A0A382S8Q8"/>
<organism evidence="3">
    <name type="scientific">marine metagenome</name>
    <dbReference type="NCBI Taxonomy" id="408172"/>
    <lineage>
        <taxon>unclassified sequences</taxon>
        <taxon>metagenomes</taxon>
        <taxon>ecological metagenomes</taxon>
    </lineage>
</organism>